<evidence type="ECO:0000313" key="2">
    <source>
        <dbReference type="EMBL" id="SHE29372.1"/>
    </source>
</evidence>
<dbReference type="Proteomes" id="UP000184114">
    <property type="component" value="Unassembled WGS sequence"/>
</dbReference>
<dbReference type="AlphaFoldDB" id="A0A1M4SB07"/>
<feature type="transmembrane region" description="Helical" evidence="1">
    <location>
        <begin position="65"/>
        <end position="86"/>
    </location>
</feature>
<proteinExistence type="predicted"/>
<dbReference type="RefSeq" id="WP_072971925.1">
    <property type="nucleotide sequence ID" value="NZ_FQTY01000001.1"/>
</dbReference>
<dbReference type="GeneID" id="90994911"/>
<dbReference type="EMBL" id="FQTY01000001">
    <property type="protein sequence ID" value="SHE29372.1"/>
    <property type="molecule type" value="Genomic_DNA"/>
</dbReference>
<gene>
    <name evidence="2" type="ORF">SAMN02745784_00218</name>
</gene>
<keyword evidence="1" id="KW-1133">Transmembrane helix</keyword>
<dbReference type="Pfam" id="PF03956">
    <property type="entry name" value="Lys_export"/>
    <property type="match status" value="1"/>
</dbReference>
<keyword evidence="1" id="KW-0812">Transmembrane</keyword>
<dbReference type="GO" id="GO:0015661">
    <property type="term" value="F:L-lysine efflux transmembrane transporter activity"/>
    <property type="evidence" value="ECO:0007669"/>
    <property type="project" value="InterPro"/>
</dbReference>
<protein>
    <recommendedName>
        <fullName evidence="4">DUF340 domain-containing protein</fullName>
    </recommendedName>
</protein>
<evidence type="ECO:0000256" key="1">
    <source>
        <dbReference type="SAM" id="Phobius"/>
    </source>
</evidence>
<evidence type="ECO:0008006" key="4">
    <source>
        <dbReference type="Google" id="ProtNLM"/>
    </source>
</evidence>
<reference evidence="3" key="1">
    <citation type="submission" date="2016-11" db="EMBL/GenBank/DDBJ databases">
        <authorList>
            <person name="Varghese N."/>
            <person name="Submissions S."/>
        </authorList>
    </citation>
    <scope>NUCLEOTIDE SEQUENCE [LARGE SCALE GENOMIC DNA]</scope>
    <source>
        <strain evidence="3">DSM 18095</strain>
    </source>
</reference>
<keyword evidence="3" id="KW-1185">Reference proteome</keyword>
<keyword evidence="1" id="KW-0472">Membrane</keyword>
<evidence type="ECO:0000313" key="3">
    <source>
        <dbReference type="Proteomes" id="UP000184114"/>
    </source>
</evidence>
<dbReference type="STRING" id="1123404.SAMN02745784_00218"/>
<organism evidence="2 3">
    <name type="scientific">Tissierella praeacuta DSM 18095</name>
    <dbReference type="NCBI Taxonomy" id="1123404"/>
    <lineage>
        <taxon>Bacteria</taxon>
        <taxon>Bacillati</taxon>
        <taxon>Bacillota</taxon>
        <taxon>Tissierellia</taxon>
        <taxon>Tissierellales</taxon>
        <taxon>Tissierellaceae</taxon>
        <taxon>Tissierella</taxon>
    </lineage>
</organism>
<sequence>MGLRLTLYLGILALGGIIGYNDKVSERLQANLNKIQNLCLLFLLFIMGITIGINDGVISNLISIGFKAGIISVFTVLFSIIFVGFIKKTIVLEGEDIES</sequence>
<dbReference type="InterPro" id="IPR005642">
    <property type="entry name" value="LysO"/>
</dbReference>
<accession>A0A1M4SB07</accession>
<feature type="transmembrane region" description="Helical" evidence="1">
    <location>
        <begin position="35"/>
        <end position="53"/>
    </location>
</feature>
<name>A0A1M4SB07_9FIRM</name>